<dbReference type="PANTHER" id="PTHR46093:SF18">
    <property type="entry name" value="FIBRONECTIN TYPE-III DOMAIN-CONTAINING PROTEIN"/>
    <property type="match status" value="1"/>
</dbReference>
<dbReference type="PANTHER" id="PTHR46093">
    <property type="entry name" value="ACYL-COA-BINDING DOMAIN-CONTAINING PROTEIN 5"/>
    <property type="match status" value="1"/>
</dbReference>
<evidence type="ECO:0008006" key="5">
    <source>
        <dbReference type="Google" id="ProtNLM"/>
    </source>
</evidence>
<gene>
    <name evidence="3" type="ORF">KIPB_007610</name>
</gene>
<protein>
    <recommendedName>
        <fullName evidence="5">Kelch repeat type 1</fullName>
    </recommendedName>
</protein>
<evidence type="ECO:0000256" key="2">
    <source>
        <dbReference type="ARBA" id="ARBA00022737"/>
    </source>
</evidence>
<keyword evidence="2" id="KW-0677">Repeat</keyword>
<dbReference type="Gene3D" id="2.120.10.80">
    <property type="entry name" value="Kelch-type beta propeller"/>
    <property type="match status" value="1"/>
</dbReference>
<dbReference type="InterPro" id="IPR015915">
    <property type="entry name" value="Kelch-typ_b-propeller"/>
</dbReference>
<name>A0A9K3D156_9EUKA</name>
<dbReference type="EMBL" id="BDIP01002178">
    <property type="protein sequence ID" value="GIQ85868.1"/>
    <property type="molecule type" value="Genomic_DNA"/>
</dbReference>
<evidence type="ECO:0000256" key="1">
    <source>
        <dbReference type="ARBA" id="ARBA00022441"/>
    </source>
</evidence>
<dbReference type="SUPFAM" id="SSF117281">
    <property type="entry name" value="Kelch motif"/>
    <property type="match status" value="1"/>
</dbReference>
<evidence type="ECO:0000313" key="3">
    <source>
        <dbReference type="EMBL" id="GIQ85868.1"/>
    </source>
</evidence>
<reference evidence="3 4" key="1">
    <citation type="journal article" date="2018" name="PLoS ONE">
        <title>The draft genome of Kipferlia bialata reveals reductive genome evolution in fornicate parasites.</title>
        <authorList>
            <person name="Tanifuji G."/>
            <person name="Takabayashi S."/>
            <person name="Kume K."/>
            <person name="Takagi M."/>
            <person name="Nakayama T."/>
            <person name="Kamikawa R."/>
            <person name="Inagaki Y."/>
            <person name="Hashimoto T."/>
        </authorList>
    </citation>
    <scope>NUCLEOTIDE SEQUENCE [LARGE SCALE GENOMIC DNA]</scope>
    <source>
        <strain evidence="3">NY0173</strain>
    </source>
</reference>
<organism evidence="3 4">
    <name type="scientific">Kipferlia bialata</name>
    <dbReference type="NCBI Taxonomy" id="797122"/>
    <lineage>
        <taxon>Eukaryota</taxon>
        <taxon>Metamonada</taxon>
        <taxon>Carpediemonas-like organisms</taxon>
        <taxon>Kipferlia</taxon>
    </lineage>
</organism>
<dbReference type="Pfam" id="PF01344">
    <property type="entry name" value="Kelch_1"/>
    <property type="match status" value="1"/>
</dbReference>
<accession>A0A9K3D156</accession>
<keyword evidence="4" id="KW-1185">Reference proteome</keyword>
<proteinExistence type="predicted"/>
<dbReference type="Proteomes" id="UP000265618">
    <property type="component" value="Unassembled WGS sequence"/>
</dbReference>
<dbReference type="InterPro" id="IPR006652">
    <property type="entry name" value="Kelch_1"/>
</dbReference>
<comment type="caution">
    <text evidence="3">The sequence shown here is derived from an EMBL/GenBank/DDBJ whole genome shotgun (WGS) entry which is preliminary data.</text>
</comment>
<dbReference type="AlphaFoldDB" id="A0A9K3D156"/>
<keyword evidence="1" id="KW-0880">Kelch repeat</keyword>
<evidence type="ECO:0000313" key="4">
    <source>
        <dbReference type="Proteomes" id="UP000265618"/>
    </source>
</evidence>
<sequence>MVSPTLSEWLVSLQWHPTDIVLPLRDGEAVASEVLSATPVSETGPESCVISVSLDSSRGDGSEVGVFTLSVREVTVGLEQLDIVRVYSTLGDTSPQCYNVSRMQRHIGHDTVSPCVEWVDGCVEWPIPSGHRMLCIQHCVNMGDSMLVFALLEVTDTAIRRSHSHASAVYRLTHYVSNNGACIIHIDSIPVPKGDSSLVGYSVCRVGQAVYLFGGTDKTFMHVLDEVQVYSMETEEWYTQEEIPGQYWPGARYGAHAFELDGKMAVHGGGNRAGGFCDELVCYNTETRKWTRCGHQLADPGNTMDEAVFHLYPTGSPGHHSQSIEVEPHQYPWAVIRVHRDHTRPLS</sequence>